<name>A0A6J1LXK5_DROHY</name>
<gene>
    <name evidence="3" type="primary">LOC111600262</name>
</gene>
<evidence type="ECO:0000256" key="1">
    <source>
        <dbReference type="SAM" id="MobiDB-lite"/>
    </source>
</evidence>
<dbReference type="Proteomes" id="UP000504633">
    <property type="component" value="Unplaced"/>
</dbReference>
<sequence>MDKTNRDATEPLPHCSTGSARQTKAIEFKKSITILFNAKEEHAVLRLSQSDTTFERSPSTLLRGANLLRSSKSVQITPKSAAVEHVATDISESATTVLPAASRTSTTSALNYNGSESTIGSAELTVTDSHSSGYTTETSYRTATAGSIYSLGNSTYQRIRRHNVENYIREIHVGVEANATEAQVQAIRDDLRDLLSNEVDLIHETSGGSRRAVYLIAYQYM</sequence>
<evidence type="ECO:0000313" key="3">
    <source>
        <dbReference type="RefSeq" id="XP_023172081.2"/>
    </source>
</evidence>
<protein>
    <submittedName>
        <fullName evidence="3">Uncharacterized protein LOC111600262</fullName>
    </submittedName>
</protein>
<dbReference type="OMA" id="RNLLCNE"/>
<evidence type="ECO:0000313" key="2">
    <source>
        <dbReference type="Proteomes" id="UP000504633"/>
    </source>
</evidence>
<reference evidence="3" key="1">
    <citation type="submission" date="2025-08" db="UniProtKB">
        <authorList>
            <consortium name="RefSeq"/>
        </authorList>
    </citation>
    <scope>IDENTIFICATION</scope>
    <source>
        <strain evidence="3">15085-1641.00</strain>
        <tissue evidence="3">Whole body</tissue>
    </source>
</reference>
<proteinExistence type="predicted"/>
<dbReference type="OrthoDB" id="7860461at2759"/>
<dbReference type="AlphaFoldDB" id="A0A6J1LXK5"/>
<feature type="region of interest" description="Disordered" evidence="1">
    <location>
        <begin position="1"/>
        <end position="20"/>
    </location>
</feature>
<dbReference type="KEGG" id="dhe:111600262"/>
<keyword evidence="2" id="KW-1185">Reference proteome</keyword>
<organism evidence="2 3">
    <name type="scientific">Drosophila hydei</name>
    <name type="common">Fruit fly</name>
    <dbReference type="NCBI Taxonomy" id="7224"/>
    <lineage>
        <taxon>Eukaryota</taxon>
        <taxon>Metazoa</taxon>
        <taxon>Ecdysozoa</taxon>
        <taxon>Arthropoda</taxon>
        <taxon>Hexapoda</taxon>
        <taxon>Insecta</taxon>
        <taxon>Pterygota</taxon>
        <taxon>Neoptera</taxon>
        <taxon>Endopterygota</taxon>
        <taxon>Diptera</taxon>
        <taxon>Brachycera</taxon>
        <taxon>Muscomorpha</taxon>
        <taxon>Ephydroidea</taxon>
        <taxon>Drosophilidae</taxon>
        <taxon>Drosophila</taxon>
    </lineage>
</organism>
<accession>A0A6J1LXK5</accession>
<dbReference type="GeneID" id="111600262"/>
<dbReference type="RefSeq" id="XP_023172081.2">
    <property type="nucleotide sequence ID" value="XM_023316313.2"/>
</dbReference>